<dbReference type="PROSITE" id="PS50076">
    <property type="entry name" value="DNAJ_2"/>
    <property type="match status" value="1"/>
</dbReference>
<dbReference type="Gene3D" id="1.10.287.110">
    <property type="entry name" value="DnaJ domain"/>
    <property type="match status" value="1"/>
</dbReference>
<dbReference type="AlphaFoldDB" id="A0AAE0IB48"/>
<dbReference type="EMBL" id="JAUEDM010000003">
    <property type="protein sequence ID" value="KAK3321864.1"/>
    <property type="molecule type" value="Genomic_DNA"/>
</dbReference>
<keyword evidence="4" id="KW-1185">Reference proteome</keyword>
<gene>
    <name evidence="3" type="ORF">B0H66DRAFT_182449</name>
</gene>
<dbReference type="InterPro" id="IPR001623">
    <property type="entry name" value="DnaJ_domain"/>
</dbReference>
<dbReference type="InterPro" id="IPR018253">
    <property type="entry name" value="DnaJ_domain_CS"/>
</dbReference>
<dbReference type="PROSITE" id="PS00636">
    <property type="entry name" value="DNAJ_1"/>
    <property type="match status" value="1"/>
</dbReference>
<proteinExistence type="predicted"/>
<evidence type="ECO:0000259" key="2">
    <source>
        <dbReference type="PROSITE" id="PS50076"/>
    </source>
</evidence>
<dbReference type="PANTHER" id="PTHR24074">
    <property type="entry name" value="CO-CHAPERONE PROTEIN DJLA"/>
    <property type="match status" value="1"/>
</dbReference>
<evidence type="ECO:0000313" key="4">
    <source>
        <dbReference type="Proteomes" id="UP001283341"/>
    </source>
</evidence>
<name>A0AAE0IB48_9PEZI</name>
<feature type="compositionally biased region" description="Basic and acidic residues" evidence="1">
    <location>
        <begin position="56"/>
        <end position="66"/>
    </location>
</feature>
<evidence type="ECO:0000256" key="1">
    <source>
        <dbReference type="SAM" id="MobiDB-lite"/>
    </source>
</evidence>
<feature type="region of interest" description="Disordered" evidence="1">
    <location>
        <begin position="25"/>
        <end position="76"/>
    </location>
</feature>
<accession>A0AAE0IB48</accession>
<protein>
    <recommendedName>
        <fullName evidence="2">J domain-containing protein</fullName>
    </recommendedName>
</protein>
<feature type="domain" description="J" evidence="2">
    <location>
        <begin position="77"/>
        <end position="147"/>
    </location>
</feature>
<comment type="caution">
    <text evidence="3">The sequence shown here is derived from an EMBL/GenBank/DDBJ whole genome shotgun (WGS) entry which is preliminary data.</text>
</comment>
<dbReference type="Pfam" id="PF00226">
    <property type="entry name" value="DnaJ"/>
    <property type="match status" value="1"/>
</dbReference>
<evidence type="ECO:0000313" key="3">
    <source>
        <dbReference type="EMBL" id="KAK3321864.1"/>
    </source>
</evidence>
<sequence>MLHKKPTAAVCYGLSNLSSSWPITSSTWPRRHTTQSPLRGRRPDCSIRNYASVQHGKPEDHERSHAEPQWPATPNPTPYEIFGQAKTAPYNKLRFYQLVKLYHPDRHHHTAHDGISHLIKLDRYRLVVTANDILSDPERRRLYDLHGAGWGSQPDMRNGYRAADRTWRREPGNASANATWEDWERWYQEQDGTKQRPVFMSNGMFASLVTLFVVVGVSAEVTRAGKRSAEILEMRDRTHSAIGREMRRRESQTIALNKGERVEHFLKSREAWRDARLSRRGLSHQEEPK</sequence>
<dbReference type="InterPro" id="IPR050817">
    <property type="entry name" value="DjlA_DnaK_co-chaperone"/>
</dbReference>
<dbReference type="InterPro" id="IPR036869">
    <property type="entry name" value="J_dom_sf"/>
</dbReference>
<dbReference type="SUPFAM" id="SSF46565">
    <property type="entry name" value="Chaperone J-domain"/>
    <property type="match status" value="1"/>
</dbReference>
<reference evidence="3" key="1">
    <citation type="journal article" date="2023" name="Mol. Phylogenet. Evol.">
        <title>Genome-scale phylogeny and comparative genomics of the fungal order Sordariales.</title>
        <authorList>
            <person name="Hensen N."/>
            <person name="Bonometti L."/>
            <person name="Westerberg I."/>
            <person name="Brannstrom I.O."/>
            <person name="Guillou S."/>
            <person name="Cros-Aarteil S."/>
            <person name="Calhoun S."/>
            <person name="Haridas S."/>
            <person name="Kuo A."/>
            <person name="Mondo S."/>
            <person name="Pangilinan J."/>
            <person name="Riley R."/>
            <person name="LaButti K."/>
            <person name="Andreopoulos B."/>
            <person name="Lipzen A."/>
            <person name="Chen C."/>
            <person name="Yan M."/>
            <person name="Daum C."/>
            <person name="Ng V."/>
            <person name="Clum A."/>
            <person name="Steindorff A."/>
            <person name="Ohm R.A."/>
            <person name="Martin F."/>
            <person name="Silar P."/>
            <person name="Natvig D.O."/>
            <person name="Lalanne C."/>
            <person name="Gautier V."/>
            <person name="Ament-Velasquez S.L."/>
            <person name="Kruys A."/>
            <person name="Hutchinson M.I."/>
            <person name="Powell A.J."/>
            <person name="Barry K."/>
            <person name="Miller A.N."/>
            <person name="Grigoriev I.V."/>
            <person name="Debuchy R."/>
            <person name="Gladieux P."/>
            <person name="Hiltunen Thoren M."/>
            <person name="Johannesson H."/>
        </authorList>
    </citation>
    <scope>NUCLEOTIDE SEQUENCE</scope>
    <source>
        <strain evidence="3">CBS 118394</strain>
    </source>
</reference>
<organism evidence="3 4">
    <name type="scientific">Apodospora peruviana</name>
    <dbReference type="NCBI Taxonomy" id="516989"/>
    <lineage>
        <taxon>Eukaryota</taxon>
        <taxon>Fungi</taxon>
        <taxon>Dikarya</taxon>
        <taxon>Ascomycota</taxon>
        <taxon>Pezizomycotina</taxon>
        <taxon>Sordariomycetes</taxon>
        <taxon>Sordariomycetidae</taxon>
        <taxon>Sordariales</taxon>
        <taxon>Lasiosphaeriaceae</taxon>
        <taxon>Apodospora</taxon>
    </lineage>
</organism>
<dbReference type="Proteomes" id="UP001283341">
    <property type="component" value="Unassembled WGS sequence"/>
</dbReference>
<dbReference type="CDD" id="cd06257">
    <property type="entry name" value="DnaJ"/>
    <property type="match status" value="1"/>
</dbReference>
<reference evidence="3" key="2">
    <citation type="submission" date="2023-06" db="EMBL/GenBank/DDBJ databases">
        <authorList>
            <consortium name="Lawrence Berkeley National Laboratory"/>
            <person name="Haridas S."/>
            <person name="Hensen N."/>
            <person name="Bonometti L."/>
            <person name="Westerberg I."/>
            <person name="Brannstrom I.O."/>
            <person name="Guillou S."/>
            <person name="Cros-Aarteil S."/>
            <person name="Calhoun S."/>
            <person name="Kuo A."/>
            <person name="Mondo S."/>
            <person name="Pangilinan J."/>
            <person name="Riley R."/>
            <person name="Labutti K."/>
            <person name="Andreopoulos B."/>
            <person name="Lipzen A."/>
            <person name="Chen C."/>
            <person name="Yanf M."/>
            <person name="Daum C."/>
            <person name="Ng V."/>
            <person name="Clum A."/>
            <person name="Steindorff A."/>
            <person name="Ohm R."/>
            <person name="Martin F."/>
            <person name="Silar P."/>
            <person name="Natvig D."/>
            <person name="Lalanne C."/>
            <person name="Gautier V."/>
            <person name="Ament-Velasquez S.L."/>
            <person name="Kruys A."/>
            <person name="Hutchinson M.I."/>
            <person name="Powell A.J."/>
            <person name="Barry K."/>
            <person name="Miller A.N."/>
            <person name="Grigoriev I.V."/>
            <person name="Debuchy R."/>
            <person name="Gladieux P."/>
            <person name="Thoren M.H."/>
            <person name="Johannesson H."/>
        </authorList>
    </citation>
    <scope>NUCLEOTIDE SEQUENCE</scope>
    <source>
        <strain evidence="3">CBS 118394</strain>
    </source>
</reference>